<comment type="caution">
    <text evidence="10">The sequence shown here is derived from an EMBL/GenBank/DDBJ whole genome shotgun (WGS) entry which is preliminary data.</text>
</comment>
<dbReference type="PANTHER" id="PTHR24349">
    <property type="entry name" value="SERINE/THREONINE-PROTEIN KINASE"/>
    <property type="match status" value="1"/>
</dbReference>
<feature type="region of interest" description="Disordered" evidence="7">
    <location>
        <begin position="631"/>
        <end position="685"/>
    </location>
</feature>
<evidence type="ECO:0000313" key="11">
    <source>
        <dbReference type="Proteomes" id="UP001530377"/>
    </source>
</evidence>
<keyword evidence="5 6" id="KW-0067">ATP-binding</keyword>
<dbReference type="InterPro" id="IPR011009">
    <property type="entry name" value="Kinase-like_dom_sf"/>
</dbReference>
<dbReference type="InterPro" id="IPR001478">
    <property type="entry name" value="PDZ"/>
</dbReference>
<evidence type="ECO:0000259" key="9">
    <source>
        <dbReference type="PROSITE" id="PS50106"/>
    </source>
</evidence>
<dbReference type="FunFam" id="1.10.510.10:FF:000571">
    <property type="entry name" value="Maternal embryonic leucine zipper kinase"/>
    <property type="match status" value="1"/>
</dbReference>
<dbReference type="PROSITE" id="PS50011">
    <property type="entry name" value="PROTEIN_KINASE_DOM"/>
    <property type="match status" value="1"/>
</dbReference>
<proteinExistence type="predicted"/>
<evidence type="ECO:0000256" key="4">
    <source>
        <dbReference type="ARBA" id="ARBA00022777"/>
    </source>
</evidence>
<dbReference type="EMBL" id="JALLPB020000183">
    <property type="protein sequence ID" value="KAL3815792.1"/>
    <property type="molecule type" value="Genomic_DNA"/>
</dbReference>
<dbReference type="Gene3D" id="1.10.510.10">
    <property type="entry name" value="Transferase(Phosphotransferase) domain 1"/>
    <property type="match status" value="1"/>
</dbReference>
<keyword evidence="4" id="KW-0418">Kinase</keyword>
<dbReference type="CDD" id="cd05117">
    <property type="entry name" value="STKc_CAMK"/>
    <property type="match status" value="1"/>
</dbReference>
<sequence>MLSLELSLLSSTTKHPHSSDNDFSDARLFPSFSNKNFPTLPIIKTYRLTKNRPDEPVGLFLTKSKNGAVLVHSLSPESPFLRLSSNPLSPGQEILSVNEKRINDPKMAARIITHAKKHLSLRVSTVKRGRGFMYCQVKRKNNGCDAEEIMGDGVVAAASTGTNTMSETDGRATVVLQPFSGMMGVGKRMGTVNSVRPFHPGVRFVTTSVDGVRRGMATEGLVRVSHIDPDGLFASSSHMNLRVGGIVLTVNGTPVTNGKAALDAVMGSRQLIEILHCDERFWRDAWVKDGLKHVLSEAKMEQGGGDAKIDTSNNSADGDNDKQLSDSKSSVVWDLEWLASSEEVILRKKRIEVGNDNVSDTPNYAFRLVFKNDVGTCHSDLVDDLTMMPPTEELNVSLLVQIVNRTQRNKMSVLQNMLRKAHSELFGDSELVPDRSLQYSAAITGAPRLVSLLAPSRKWPNARSDVAASDNLDSRHQNIGNIRRGILKKQELNESKDVMSKLVKDDNGGFDKELFNDLFSVDSRDRKRSDRHKLQAKQLISLENASRTRAPRRGSETFSNAMAPPSLANIEQWRAEQWKNQHTTSKIRDFSARQHKIDQIFPSGSTNSRLSGFSFFSADIYESSMEDFMCDGESTNSVSSREEADTVSTREALDTPCTTYAPSPRNDALNLSPSQESGENDFKHKPHPIEKKVVEEEKAFITGVFRDVSSKYEISDTIVGSGGFGEVRECYNKTTGKIYVVKSILKPDRTNISKVNLIRNEILLLHEAHHPNIVELQDLFEDDKYVHIVMERCTGGDLFDRVVSENPRQLRSHAEAVKYETQIAHVMRSILHVLKYLHSKSIVHRDIKPEHFLLTTDERKTQKIKLIDFGLARKHKPGTAPMTTFTGSPSFVAPEVIARKYDHMCDMFSTGVTAYFLLTGMLPFNGPTDEVTFDLISEGTFEFPSSLFLSDDAKDFISKLLVVDSKMRLSADKALNHPWLLKAASC</sequence>
<reference evidence="10 11" key="1">
    <citation type="submission" date="2024-10" db="EMBL/GenBank/DDBJ databases">
        <title>Updated reference genomes for cyclostephanoid diatoms.</title>
        <authorList>
            <person name="Roberts W.R."/>
            <person name="Alverson A.J."/>
        </authorList>
    </citation>
    <scope>NUCLEOTIDE SEQUENCE [LARGE SCALE GENOMIC DNA]</scope>
    <source>
        <strain evidence="10 11">AJA228-03</strain>
    </source>
</reference>
<feature type="domain" description="PDZ" evidence="9">
    <location>
        <begin position="45"/>
        <end position="127"/>
    </location>
</feature>
<evidence type="ECO:0000256" key="5">
    <source>
        <dbReference type="ARBA" id="ARBA00022840"/>
    </source>
</evidence>
<dbReference type="GO" id="GO:0004674">
    <property type="term" value="F:protein serine/threonine kinase activity"/>
    <property type="evidence" value="ECO:0007669"/>
    <property type="project" value="UniProtKB-KW"/>
</dbReference>
<dbReference type="AlphaFoldDB" id="A0ABD3RS73"/>
<evidence type="ECO:0000259" key="8">
    <source>
        <dbReference type="PROSITE" id="PS50011"/>
    </source>
</evidence>
<dbReference type="Pfam" id="PF00069">
    <property type="entry name" value="Pkinase"/>
    <property type="match status" value="1"/>
</dbReference>
<feature type="binding site" evidence="6">
    <location>
        <position position="746"/>
    </location>
    <ligand>
        <name>ATP</name>
        <dbReference type="ChEBI" id="CHEBI:30616"/>
    </ligand>
</feature>
<dbReference type="PROSITE" id="PS00107">
    <property type="entry name" value="PROTEIN_KINASE_ATP"/>
    <property type="match status" value="1"/>
</dbReference>
<feature type="region of interest" description="Disordered" evidence="7">
    <location>
        <begin position="302"/>
        <end position="325"/>
    </location>
</feature>
<feature type="domain" description="Protein kinase" evidence="8">
    <location>
        <begin position="713"/>
        <end position="980"/>
    </location>
</feature>
<dbReference type="InterPro" id="IPR000719">
    <property type="entry name" value="Prot_kinase_dom"/>
</dbReference>
<keyword evidence="11" id="KW-1185">Reference proteome</keyword>
<accession>A0ABD3RS73</accession>
<dbReference type="InterPro" id="IPR050205">
    <property type="entry name" value="CDPK_Ser/Thr_kinases"/>
</dbReference>
<evidence type="ECO:0000256" key="6">
    <source>
        <dbReference type="PROSITE-ProRule" id="PRU10141"/>
    </source>
</evidence>
<keyword evidence="1" id="KW-0723">Serine/threonine-protein kinase</keyword>
<protein>
    <recommendedName>
        <fullName evidence="12">Protein kinase domain-containing protein</fullName>
    </recommendedName>
</protein>
<evidence type="ECO:0000256" key="7">
    <source>
        <dbReference type="SAM" id="MobiDB-lite"/>
    </source>
</evidence>
<organism evidence="10 11">
    <name type="scientific">Cyclostephanos tholiformis</name>
    <dbReference type="NCBI Taxonomy" id="382380"/>
    <lineage>
        <taxon>Eukaryota</taxon>
        <taxon>Sar</taxon>
        <taxon>Stramenopiles</taxon>
        <taxon>Ochrophyta</taxon>
        <taxon>Bacillariophyta</taxon>
        <taxon>Coscinodiscophyceae</taxon>
        <taxon>Thalassiosirophycidae</taxon>
        <taxon>Stephanodiscales</taxon>
        <taxon>Stephanodiscaceae</taxon>
        <taxon>Cyclostephanos</taxon>
    </lineage>
</organism>
<gene>
    <name evidence="10" type="ORF">ACHAXA_001686</name>
</gene>
<keyword evidence="3 6" id="KW-0547">Nucleotide-binding</keyword>
<name>A0ABD3RS73_9STRA</name>
<evidence type="ECO:0000256" key="2">
    <source>
        <dbReference type="ARBA" id="ARBA00022679"/>
    </source>
</evidence>
<dbReference type="Proteomes" id="UP001530377">
    <property type="component" value="Unassembled WGS sequence"/>
</dbReference>
<dbReference type="Gene3D" id="2.30.42.10">
    <property type="match status" value="1"/>
</dbReference>
<keyword evidence="2" id="KW-0808">Transferase</keyword>
<evidence type="ECO:0000256" key="3">
    <source>
        <dbReference type="ARBA" id="ARBA00022741"/>
    </source>
</evidence>
<dbReference type="InterPro" id="IPR036034">
    <property type="entry name" value="PDZ_sf"/>
</dbReference>
<dbReference type="GO" id="GO:0005524">
    <property type="term" value="F:ATP binding"/>
    <property type="evidence" value="ECO:0007669"/>
    <property type="project" value="UniProtKB-UniRule"/>
</dbReference>
<dbReference type="SUPFAM" id="SSF56112">
    <property type="entry name" value="Protein kinase-like (PK-like)"/>
    <property type="match status" value="1"/>
</dbReference>
<dbReference type="InterPro" id="IPR017441">
    <property type="entry name" value="Protein_kinase_ATP_BS"/>
</dbReference>
<evidence type="ECO:0000256" key="1">
    <source>
        <dbReference type="ARBA" id="ARBA00022527"/>
    </source>
</evidence>
<evidence type="ECO:0008006" key="12">
    <source>
        <dbReference type="Google" id="ProtNLM"/>
    </source>
</evidence>
<dbReference type="SUPFAM" id="SSF50156">
    <property type="entry name" value="PDZ domain-like"/>
    <property type="match status" value="1"/>
</dbReference>
<evidence type="ECO:0000313" key="10">
    <source>
        <dbReference type="EMBL" id="KAL3815792.1"/>
    </source>
</evidence>
<dbReference type="PROSITE" id="PS50106">
    <property type="entry name" value="PDZ"/>
    <property type="match status" value="1"/>
</dbReference>